<dbReference type="EMBL" id="KZ613944">
    <property type="protein sequence ID" value="PMD41459.1"/>
    <property type="molecule type" value="Genomic_DNA"/>
</dbReference>
<evidence type="ECO:0000313" key="3">
    <source>
        <dbReference type="Proteomes" id="UP000235786"/>
    </source>
</evidence>
<proteinExistence type="predicted"/>
<dbReference type="STRING" id="1149755.A0A2J6RSG0"/>
<organism evidence="2 3">
    <name type="scientific">Hyaloscypha variabilis (strain UAMH 11265 / GT02V1 / F)</name>
    <name type="common">Meliniomyces variabilis</name>
    <dbReference type="NCBI Taxonomy" id="1149755"/>
    <lineage>
        <taxon>Eukaryota</taxon>
        <taxon>Fungi</taxon>
        <taxon>Dikarya</taxon>
        <taxon>Ascomycota</taxon>
        <taxon>Pezizomycotina</taxon>
        <taxon>Leotiomycetes</taxon>
        <taxon>Helotiales</taxon>
        <taxon>Hyaloscyphaceae</taxon>
        <taxon>Hyaloscypha</taxon>
        <taxon>Hyaloscypha variabilis</taxon>
    </lineage>
</organism>
<keyword evidence="3" id="KW-1185">Reference proteome</keyword>
<evidence type="ECO:0000313" key="2">
    <source>
        <dbReference type="EMBL" id="PMD41459.1"/>
    </source>
</evidence>
<protein>
    <submittedName>
        <fullName evidence="2">Uncharacterized protein</fullName>
    </submittedName>
</protein>
<evidence type="ECO:0000256" key="1">
    <source>
        <dbReference type="SAM" id="MobiDB-lite"/>
    </source>
</evidence>
<sequence>MANMSTPRRPLRDLSLNIVRGKELTPEMRGKILGIYIAGHNIPYIMVRLKQSRKACRTTIEQDELRTDAHTLPRPGGKKSFTHLDERNILRHARTYPKHTYNQ</sequence>
<feature type="region of interest" description="Disordered" evidence="1">
    <location>
        <begin position="66"/>
        <end position="103"/>
    </location>
</feature>
<gene>
    <name evidence="2" type="ORF">L207DRAFT_380616</name>
</gene>
<accession>A0A2J6RSG0</accession>
<name>A0A2J6RSG0_HYAVF</name>
<reference evidence="2 3" key="1">
    <citation type="submission" date="2016-04" db="EMBL/GenBank/DDBJ databases">
        <title>A degradative enzymes factory behind the ericoid mycorrhizal symbiosis.</title>
        <authorList>
            <consortium name="DOE Joint Genome Institute"/>
            <person name="Martino E."/>
            <person name="Morin E."/>
            <person name="Grelet G."/>
            <person name="Kuo A."/>
            <person name="Kohler A."/>
            <person name="Daghino S."/>
            <person name="Barry K."/>
            <person name="Choi C."/>
            <person name="Cichocki N."/>
            <person name="Clum A."/>
            <person name="Copeland A."/>
            <person name="Hainaut M."/>
            <person name="Haridas S."/>
            <person name="Labutti K."/>
            <person name="Lindquist E."/>
            <person name="Lipzen A."/>
            <person name="Khouja H.-R."/>
            <person name="Murat C."/>
            <person name="Ohm R."/>
            <person name="Olson A."/>
            <person name="Spatafora J."/>
            <person name="Veneault-Fourrey C."/>
            <person name="Henrissat B."/>
            <person name="Grigoriev I."/>
            <person name="Martin F."/>
            <person name="Perotto S."/>
        </authorList>
    </citation>
    <scope>NUCLEOTIDE SEQUENCE [LARGE SCALE GENOMIC DNA]</scope>
    <source>
        <strain evidence="2 3">F</strain>
    </source>
</reference>
<feature type="non-terminal residue" evidence="2">
    <location>
        <position position="103"/>
    </location>
</feature>
<dbReference type="AlphaFoldDB" id="A0A2J6RSG0"/>
<dbReference type="Proteomes" id="UP000235786">
    <property type="component" value="Unassembled WGS sequence"/>
</dbReference>
<dbReference type="OrthoDB" id="3548492at2759"/>